<dbReference type="RefSeq" id="YP_010246217.1">
    <property type="nucleotide sequence ID" value="NC_060133.1"/>
</dbReference>
<evidence type="ECO:0000313" key="1">
    <source>
        <dbReference type="EMBL" id="QNJ57143.1"/>
    </source>
</evidence>
<protein>
    <submittedName>
        <fullName evidence="1">Uncharacterized protein</fullName>
    </submittedName>
</protein>
<dbReference type="GeneID" id="70080756"/>
<dbReference type="EMBL" id="MT658805">
    <property type="protein sequence ID" value="QNJ57143.1"/>
    <property type="molecule type" value="Genomic_DNA"/>
</dbReference>
<dbReference type="Proteomes" id="UP000515957">
    <property type="component" value="Segment"/>
</dbReference>
<sequence length="104" mass="11719">MPDTDRLQNWLGQYFSVGNRVCRGARDGNTSSFKVGIVEGVNAEKRNVRVHWVATPAGWRDEHTYRIINSHSTCNVDTLFRLADTHLSEVVDYALTDVAMGVRP</sequence>
<gene>
    <name evidence="1" type="primary">110</name>
    <name evidence="1" type="ORF">SEA_RABBITRUN_110</name>
</gene>
<keyword evidence="2" id="KW-1185">Reference proteome</keyword>
<dbReference type="KEGG" id="vg:70080756"/>
<organism evidence="1 2">
    <name type="scientific">Gordonia phage Rabbitrun</name>
    <dbReference type="NCBI Taxonomy" id="2762280"/>
    <lineage>
        <taxon>Viruses</taxon>
        <taxon>Duplodnaviria</taxon>
        <taxon>Heunggongvirae</taxon>
        <taxon>Uroviricota</taxon>
        <taxon>Caudoviricetes</taxon>
        <taxon>Deeyouvirinae</taxon>
        <taxon>Nevillevirus</taxon>
        <taxon>Nevillevirus rabbitrun</taxon>
    </lineage>
</organism>
<reference evidence="1 2" key="1">
    <citation type="submission" date="2020-06" db="EMBL/GenBank/DDBJ databases">
        <authorList>
            <person name="Herren C.D."/>
            <person name="Smith Caldas M."/>
            <person name="Brooke G.M."/>
            <person name="Cabrera L.J."/>
            <person name="Caudill C.B."/>
            <person name="Ewell K.O."/>
            <person name="Haas C.L."/>
            <person name="Shapland G.L."/>
            <person name="Sitek C.J."/>
            <person name="Thompson J.S."/>
            <person name="Pollenz R.S."/>
            <person name="Garlena R.A."/>
            <person name="Russell D.A."/>
            <person name="Pope W.H."/>
            <person name="Jacobs-Sera D."/>
            <person name="Hatfull G.F."/>
        </authorList>
    </citation>
    <scope>NUCLEOTIDE SEQUENCE [LARGE SCALE GENOMIC DNA]</scope>
</reference>
<accession>A0A7G8LIS1</accession>
<evidence type="ECO:0000313" key="2">
    <source>
        <dbReference type="Proteomes" id="UP000515957"/>
    </source>
</evidence>
<proteinExistence type="predicted"/>
<name>A0A7G8LIS1_9CAUD</name>